<dbReference type="Gene3D" id="3.40.190.150">
    <property type="entry name" value="Bordetella uptake gene, domain 1"/>
    <property type="match status" value="1"/>
</dbReference>
<dbReference type="InterPro" id="IPR005064">
    <property type="entry name" value="BUG"/>
</dbReference>
<reference evidence="2 3" key="1">
    <citation type="journal article" date="2014" name="Int. J. Syst. Evol. Microbiol.">
        <title>Complete genome sequence of Corynebacterium casei LMG S-19264T (=DSM 44701T), isolated from a smear-ripened cheese.</title>
        <authorList>
            <consortium name="US DOE Joint Genome Institute (JGI-PGF)"/>
            <person name="Walter F."/>
            <person name="Albersmeier A."/>
            <person name="Kalinowski J."/>
            <person name="Ruckert C."/>
        </authorList>
    </citation>
    <scope>NUCLEOTIDE SEQUENCE [LARGE SCALE GENOMIC DNA]</scope>
    <source>
        <strain evidence="2 3">CGMCC 1.16330</strain>
    </source>
</reference>
<dbReference type="SUPFAM" id="SSF53850">
    <property type="entry name" value="Periplasmic binding protein-like II"/>
    <property type="match status" value="1"/>
</dbReference>
<comment type="similarity">
    <text evidence="1">Belongs to the UPF0065 (bug) family.</text>
</comment>
<evidence type="ECO:0000256" key="1">
    <source>
        <dbReference type="ARBA" id="ARBA00006987"/>
    </source>
</evidence>
<name>A0A8J2ZBR6_9PROT</name>
<sequence length="271" mass="29122">MAQRLSERLGQQFVVDNRPGASGVIGSEHVARSRPDGYTLLMVFPSHPVNPSLKRSLPYDTERDFAPVTMVTMVTPVLVVPPDLPARNVSELVALARRERLNFASVGVGSLGHLTAELFRISAGIELVHIPFRSVPDAQTALLRREVAMFFDTPSTAVPMVGDGRLRALAVGTARRSPAMPEVPTLAESGVPDFDVFGWNGILAPAGTPRPIIGRLNAAIHAVLREPEVARQLAEQGAEPAPNSPEEFAARISADIAKWARAVREAGIRPG</sequence>
<dbReference type="Pfam" id="PF03401">
    <property type="entry name" value="TctC"/>
    <property type="match status" value="1"/>
</dbReference>
<dbReference type="EMBL" id="BMKS01000006">
    <property type="protein sequence ID" value="GGG34341.1"/>
    <property type="molecule type" value="Genomic_DNA"/>
</dbReference>
<dbReference type="Gene3D" id="3.40.190.10">
    <property type="entry name" value="Periplasmic binding protein-like II"/>
    <property type="match status" value="1"/>
</dbReference>
<proteinExistence type="inferred from homology"/>
<organism evidence="2 3">
    <name type="scientific">Caldovatus sediminis</name>
    <dbReference type="NCBI Taxonomy" id="2041189"/>
    <lineage>
        <taxon>Bacteria</taxon>
        <taxon>Pseudomonadati</taxon>
        <taxon>Pseudomonadota</taxon>
        <taxon>Alphaproteobacteria</taxon>
        <taxon>Acetobacterales</taxon>
        <taxon>Roseomonadaceae</taxon>
        <taxon>Caldovatus</taxon>
    </lineage>
</organism>
<evidence type="ECO:0000313" key="2">
    <source>
        <dbReference type="EMBL" id="GGG34341.1"/>
    </source>
</evidence>
<protein>
    <submittedName>
        <fullName evidence="2">Exported protein</fullName>
    </submittedName>
</protein>
<dbReference type="PANTHER" id="PTHR42928">
    <property type="entry name" value="TRICARBOXYLATE-BINDING PROTEIN"/>
    <property type="match status" value="1"/>
</dbReference>
<keyword evidence="3" id="KW-1185">Reference proteome</keyword>
<dbReference type="PANTHER" id="PTHR42928:SF5">
    <property type="entry name" value="BLR1237 PROTEIN"/>
    <property type="match status" value="1"/>
</dbReference>
<accession>A0A8J2ZBR6</accession>
<gene>
    <name evidence="2" type="ORF">GCM10010964_22840</name>
</gene>
<evidence type="ECO:0000313" key="3">
    <source>
        <dbReference type="Proteomes" id="UP000597507"/>
    </source>
</evidence>
<dbReference type="AlphaFoldDB" id="A0A8J2ZBR6"/>
<dbReference type="CDD" id="cd13578">
    <property type="entry name" value="PBP2_Bug27"/>
    <property type="match status" value="1"/>
</dbReference>
<dbReference type="InterPro" id="IPR042100">
    <property type="entry name" value="Bug_dom1"/>
</dbReference>
<dbReference type="Proteomes" id="UP000597507">
    <property type="component" value="Unassembled WGS sequence"/>
</dbReference>
<comment type="caution">
    <text evidence="2">The sequence shown here is derived from an EMBL/GenBank/DDBJ whole genome shotgun (WGS) entry which is preliminary data.</text>
</comment>
<dbReference type="RefSeq" id="WP_188900269.1">
    <property type="nucleotide sequence ID" value="NZ_BMKS01000006.1"/>
</dbReference>